<dbReference type="SUPFAM" id="SSF48371">
    <property type="entry name" value="ARM repeat"/>
    <property type="match status" value="1"/>
</dbReference>
<dbReference type="OrthoDB" id="331600at2759"/>
<evidence type="ECO:0000259" key="5">
    <source>
        <dbReference type="Pfam" id="PF11935"/>
    </source>
</evidence>
<evidence type="ECO:0000256" key="3">
    <source>
        <dbReference type="ARBA" id="ARBA00023242"/>
    </source>
</evidence>
<dbReference type="Gene3D" id="1.25.10.10">
    <property type="entry name" value="Leucine-rich Repeat Variant"/>
    <property type="match status" value="1"/>
</dbReference>
<dbReference type="InterPro" id="IPR016024">
    <property type="entry name" value="ARM-type_fold"/>
</dbReference>
<gene>
    <name evidence="6" type="ORF">B0T11DRAFT_114238</name>
</gene>
<comment type="caution">
    <text evidence="6">The sequence shown here is derived from an EMBL/GenBank/DDBJ whole genome shotgun (WGS) entry which is preliminary data.</text>
</comment>
<dbReference type="InterPro" id="IPR021850">
    <property type="entry name" value="Symplekin/Pta1"/>
</dbReference>
<dbReference type="EMBL" id="JAGPXD010000004">
    <property type="protein sequence ID" value="KAH7359329.1"/>
    <property type="molecule type" value="Genomic_DNA"/>
</dbReference>
<dbReference type="AlphaFoldDB" id="A0A8K0X239"/>
<feature type="region of interest" description="Disordered" evidence="4">
    <location>
        <begin position="309"/>
        <end position="344"/>
    </location>
</feature>
<evidence type="ECO:0000256" key="4">
    <source>
        <dbReference type="SAM" id="MobiDB-lite"/>
    </source>
</evidence>
<dbReference type="InterPro" id="IPR032460">
    <property type="entry name" value="Symplekin/Pta1_N"/>
</dbReference>
<protein>
    <submittedName>
        <fullName evidence="6">mRNA cleavage and polyadenylation specificity factor complex subunit</fullName>
    </submittedName>
</protein>
<dbReference type="GO" id="GO:0006397">
    <property type="term" value="P:mRNA processing"/>
    <property type="evidence" value="ECO:0007669"/>
    <property type="project" value="UniProtKB-KW"/>
</dbReference>
<reference evidence="6" key="1">
    <citation type="journal article" date="2021" name="Nat. Commun.">
        <title>Genetic determinants of endophytism in the Arabidopsis root mycobiome.</title>
        <authorList>
            <person name="Mesny F."/>
            <person name="Miyauchi S."/>
            <person name="Thiergart T."/>
            <person name="Pickel B."/>
            <person name="Atanasova L."/>
            <person name="Karlsson M."/>
            <person name="Huettel B."/>
            <person name="Barry K.W."/>
            <person name="Haridas S."/>
            <person name="Chen C."/>
            <person name="Bauer D."/>
            <person name="Andreopoulos W."/>
            <person name="Pangilinan J."/>
            <person name="LaButti K."/>
            <person name="Riley R."/>
            <person name="Lipzen A."/>
            <person name="Clum A."/>
            <person name="Drula E."/>
            <person name="Henrissat B."/>
            <person name="Kohler A."/>
            <person name="Grigoriev I.V."/>
            <person name="Martin F.M."/>
            <person name="Hacquard S."/>
        </authorList>
    </citation>
    <scope>NUCLEOTIDE SEQUENCE</scope>
    <source>
        <strain evidence="6">MPI-CAGE-AT-0016</strain>
    </source>
</reference>
<evidence type="ECO:0000313" key="7">
    <source>
        <dbReference type="Proteomes" id="UP000813385"/>
    </source>
</evidence>
<evidence type="ECO:0000256" key="1">
    <source>
        <dbReference type="ARBA" id="ARBA00004123"/>
    </source>
</evidence>
<feature type="domain" description="Symplekin/Pta1 N-terminal" evidence="5">
    <location>
        <begin position="90"/>
        <end position="310"/>
    </location>
</feature>
<dbReference type="Proteomes" id="UP000813385">
    <property type="component" value="Unassembled WGS sequence"/>
</dbReference>
<name>A0A8K0X239_9PEZI</name>
<comment type="subcellular location">
    <subcellularLocation>
        <location evidence="1">Nucleus</location>
    </subcellularLocation>
</comment>
<organism evidence="6 7">
    <name type="scientific">Plectosphaerella cucumerina</name>
    <dbReference type="NCBI Taxonomy" id="40658"/>
    <lineage>
        <taxon>Eukaryota</taxon>
        <taxon>Fungi</taxon>
        <taxon>Dikarya</taxon>
        <taxon>Ascomycota</taxon>
        <taxon>Pezizomycotina</taxon>
        <taxon>Sordariomycetes</taxon>
        <taxon>Hypocreomycetidae</taxon>
        <taxon>Glomerellales</taxon>
        <taxon>Plectosphaerellaceae</taxon>
        <taxon>Plectosphaerella</taxon>
    </lineage>
</organism>
<keyword evidence="7" id="KW-1185">Reference proteome</keyword>
<dbReference type="PANTHER" id="PTHR15245">
    <property type="entry name" value="SYMPLEKIN-RELATED"/>
    <property type="match status" value="1"/>
</dbReference>
<keyword evidence="2" id="KW-0507">mRNA processing</keyword>
<evidence type="ECO:0000256" key="2">
    <source>
        <dbReference type="ARBA" id="ARBA00022664"/>
    </source>
</evidence>
<keyword evidence="3" id="KW-0539">Nucleus</keyword>
<dbReference type="Pfam" id="PF11935">
    <property type="entry name" value="SYMPK_PTA1_N"/>
    <property type="match status" value="1"/>
</dbReference>
<dbReference type="PANTHER" id="PTHR15245:SF20">
    <property type="entry name" value="SYMPLEKIN"/>
    <property type="match status" value="1"/>
</dbReference>
<accession>A0A8K0X239</accession>
<proteinExistence type="predicted"/>
<evidence type="ECO:0000313" key="6">
    <source>
        <dbReference type="EMBL" id="KAH7359329.1"/>
    </source>
</evidence>
<dbReference type="InterPro" id="IPR011989">
    <property type="entry name" value="ARM-like"/>
</dbReference>
<sequence length="722" mass="79380">MASNLSVSDQLRQLNDARTLVLGDVKYYSNVVKSILQLVSPASHVELRRWAADFLAEAFATPALSVNQKETMQLDVLETLKDLLEHPNEDAQVLRSAIQAAASIYPIAIRWLISNSYDTMTWERVLAIKTRILKIWGTAPSPVRICCIKFAQRVVLAQTPMGPNDPRRGDTLDVSLDKVPPNHQTLDTTNLDAEAAGLLERILNGLQEHGSDAVTVDATLNCLSILVRARPTTANRILGAVFNFNPLKLGNSPLTPRNRVLVRSMEKTTRMLLLHIAKRDPHHPMAARIQQHVEGMMRMRNEMLDDTGRKRAPEGHPGMADAKRQRMAPSAAEAQPLQIDPLPPGRHSLGDVFTLTGNEGLKSFDITTVPADLVARINVSTLTRIDGALLAKATEGIRGRLAALAAMPPPVLNPDTAPLGVDDDDDEYEPDFYVAEDTEQILNKLDSDTRPRPDEAGLALKSFKLPAPPTLTPAMAFGGGQSSIMAMLEFVKTLEDAGKRTKSGVNRMAASNNDRESWMAIITRIASRSPTAAPEVAVKKEDEGAAPLLANSVREMLYNYVMEDFRRRIDVAITWLTEEWYADELDKREGGSRHPQYEALAVRLIDGFSRYLHAQDKVLTRFLGELPHLTPAIMAHVKTICKDPSVVTLVLTSLLYLVMMRPPAKEMALDTVQDIWTEFEDARSSAAKYLAKFRPGFVDSATRDAKGDAAAPAAAPTAAVAT</sequence>
<dbReference type="GO" id="GO:0005847">
    <property type="term" value="C:mRNA cleavage and polyadenylation specificity factor complex"/>
    <property type="evidence" value="ECO:0007669"/>
    <property type="project" value="TreeGrafter"/>
</dbReference>